<evidence type="ECO:0000313" key="2">
    <source>
        <dbReference type="Proteomes" id="UP001500889"/>
    </source>
</evidence>
<reference evidence="1 2" key="1">
    <citation type="submission" date="2024-02" db="EMBL/GenBank/DDBJ databases">
        <title>A chromosome-level genome assembly of Drosophila madeirensis, a fruit fly species endemic to Madeira island.</title>
        <authorList>
            <person name="Tomihara K."/>
            <person name="Llopart A."/>
            <person name="Yamamoto D."/>
        </authorList>
    </citation>
    <scope>NUCLEOTIDE SEQUENCE [LARGE SCALE GENOMIC DNA]</scope>
    <source>
        <strain evidence="1 2">RF1</strain>
    </source>
</reference>
<keyword evidence="2" id="KW-1185">Reference proteome</keyword>
<dbReference type="AlphaFoldDB" id="A0AAU9FP15"/>
<dbReference type="EMBL" id="AP029265">
    <property type="protein sequence ID" value="BFF97568.1"/>
    <property type="molecule type" value="Genomic_DNA"/>
</dbReference>
<gene>
    <name evidence="1" type="ORF">DMAD_05954</name>
</gene>
<name>A0AAU9FP15_DROMD</name>
<dbReference type="Proteomes" id="UP001500889">
    <property type="component" value="Chromosome J"/>
</dbReference>
<sequence length="238" mass="27107">MEASPSKKMKMDNSTNIFDLPLNIVNMIFKKLSDKDKQQFAKVHPLYKTALPDQSVKPLTDIFPYFGTPSVLCPFLKYSKHCATIVLSLVQHRSPHLTSIVVHADDSDLEVVEWVLVRMKYLETLELHILGDDIEKYTQMLHKLPNLYGLKLHAKGMAKGVFPKMKKEIDIYKICLPMKKLRTFGAYGFCINCTQGVTLHSPELKTLIMNGCDISDMPILPSVKEMISSFNTFLPNEE</sequence>
<evidence type="ECO:0000313" key="1">
    <source>
        <dbReference type="EMBL" id="BFF97568.1"/>
    </source>
</evidence>
<evidence type="ECO:0008006" key="3">
    <source>
        <dbReference type="Google" id="ProtNLM"/>
    </source>
</evidence>
<accession>A0AAU9FP15</accession>
<organism evidence="1 2">
    <name type="scientific">Drosophila madeirensis</name>
    <name type="common">Fruit fly</name>
    <dbReference type="NCBI Taxonomy" id="30013"/>
    <lineage>
        <taxon>Eukaryota</taxon>
        <taxon>Metazoa</taxon>
        <taxon>Ecdysozoa</taxon>
        <taxon>Arthropoda</taxon>
        <taxon>Hexapoda</taxon>
        <taxon>Insecta</taxon>
        <taxon>Pterygota</taxon>
        <taxon>Neoptera</taxon>
        <taxon>Endopterygota</taxon>
        <taxon>Diptera</taxon>
        <taxon>Brachycera</taxon>
        <taxon>Muscomorpha</taxon>
        <taxon>Ephydroidea</taxon>
        <taxon>Drosophilidae</taxon>
        <taxon>Drosophila</taxon>
        <taxon>Sophophora</taxon>
    </lineage>
</organism>
<proteinExistence type="predicted"/>
<protein>
    <recommendedName>
        <fullName evidence="3">F-box domain-containing protein</fullName>
    </recommendedName>
</protein>